<proteinExistence type="predicted"/>
<keyword evidence="2" id="KW-1185">Reference proteome</keyword>
<sequence length="291" mass="32544">MQKGSAEDEVHKSFSTDISEICGIYEMDRDNPGAQTNNFEQSSRVVSECHAETSSAVKNDRNKPPKSFPIIVQSTKTNVGRIKKAEIKIFSIASERLLLDALETRVSGNTPSRNPFKPVTPIRALLNQSKGSNNNGNLHSLGINCSSVPTSISSQYELNTPQTPDTRRPKIGVYPSKGYQVREASDFIEPEYIVGKSTMPGSIFQNNRLKSPCTILPKINFTKKNLSEDGIQTSGLFNCMIQKDRPLPFNLNFRHRTNITKPFGLTPMYSSKFRRCMNTTTKNNILSRSFN</sequence>
<dbReference type="KEGG" id="kaf:KAFR_0H00410"/>
<evidence type="ECO:0000313" key="2">
    <source>
        <dbReference type="Proteomes" id="UP000005220"/>
    </source>
</evidence>
<reference evidence="1 2" key="1">
    <citation type="journal article" date="2011" name="Proc. Natl. Acad. Sci. U.S.A.">
        <title>Evolutionary erosion of yeast sex chromosomes by mating-type switching accidents.</title>
        <authorList>
            <person name="Gordon J.L."/>
            <person name="Armisen D."/>
            <person name="Proux-Wera E."/>
            <person name="Oheigeartaigh S.S."/>
            <person name="Byrne K.P."/>
            <person name="Wolfe K.H."/>
        </authorList>
    </citation>
    <scope>NUCLEOTIDE SEQUENCE [LARGE SCALE GENOMIC DNA]</scope>
    <source>
        <strain evidence="2">ATCC 22294 / BCRC 22015 / CBS 2517 / CECT 1963 / NBRC 1671 / NRRL Y-8276</strain>
    </source>
</reference>
<dbReference type="Proteomes" id="UP000005220">
    <property type="component" value="Chromosome 8"/>
</dbReference>
<name>H2AYP4_KAZAF</name>
<dbReference type="EMBL" id="HE650828">
    <property type="protein sequence ID" value="CCF59450.1"/>
    <property type="molecule type" value="Genomic_DNA"/>
</dbReference>
<gene>
    <name evidence="1" type="primary">KAFR0H00410</name>
    <name evidence="1" type="ORF">KAFR_0H00410</name>
</gene>
<dbReference type="AlphaFoldDB" id="H2AYP4"/>
<dbReference type="GeneID" id="13883421"/>
<organism evidence="1 2">
    <name type="scientific">Kazachstania africana (strain ATCC 22294 / BCRC 22015 / CBS 2517 / CECT 1963 / NBRC 1671 / NRRL Y-8276)</name>
    <name type="common">Yeast</name>
    <name type="synonym">Kluyveromyces africanus</name>
    <dbReference type="NCBI Taxonomy" id="1071382"/>
    <lineage>
        <taxon>Eukaryota</taxon>
        <taxon>Fungi</taxon>
        <taxon>Dikarya</taxon>
        <taxon>Ascomycota</taxon>
        <taxon>Saccharomycotina</taxon>
        <taxon>Saccharomycetes</taxon>
        <taxon>Saccharomycetales</taxon>
        <taxon>Saccharomycetaceae</taxon>
        <taxon>Kazachstania</taxon>
    </lineage>
</organism>
<evidence type="ECO:0000313" key="1">
    <source>
        <dbReference type="EMBL" id="CCF59450.1"/>
    </source>
</evidence>
<dbReference type="RefSeq" id="XP_003958585.1">
    <property type="nucleotide sequence ID" value="XM_003958536.1"/>
</dbReference>
<accession>H2AYP4</accession>
<protein>
    <submittedName>
        <fullName evidence="1">Uncharacterized protein</fullName>
    </submittedName>
</protein>
<dbReference type="HOGENOM" id="CLU_956654_0_0_1"/>
<dbReference type="InParanoid" id="H2AYP4"/>